<evidence type="ECO:0000313" key="3">
    <source>
        <dbReference type="Proteomes" id="UP000192257"/>
    </source>
</evidence>
<proteinExistence type="predicted"/>
<dbReference type="RefSeq" id="XP_028886180.1">
    <property type="nucleotide sequence ID" value="XM_029022522.1"/>
</dbReference>
<dbReference type="AlphaFoldDB" id="A0A1X0P589"/>
<dbReference type="Proteomes" id="UP000192257">
    <property type="component" value="Unassembled WGS sequence"/>
</dbReference>
<keyword evidence="3" id="KW-1185">Reference proteome</keyword>
<feature type="region of interest" description="Disordered" evidence="1">
    <location>
        <begin position="1"/>
        <end position="31"/>
    </location>
</feature>
<dbReference type="OrthoDB" id="249340at2759"/>
<organism evidence="2 3">
    <name type="scientific">Trypanosoma theileri</name>
    <dbReference type="NCBI Taxonomy" id="67003"/>
    <lineage>
        <taxon>Eukaryota</taxon>
        <taxon>Discoba</taxon>
        <taxon>Euglenozoa</taxon>
        <taxon>Kinetoplastea</taxon>
        <taxon>Metakinetoplastina</taxon>
        <taxon>Trypanosomatida</taxon>
        <taxon>Trypanosomatidae</taxon>
        <taxon>Trypanosoma</taxon>
    </lineage>
</organism>
<name>A0A1X0P589_9TRYP</name>
<reference evidence="2 3" key="1">
    <citation type="submission" date="2017-03" db="EMBL/GenBank/DDBJ databases">
        <title>An alternative strategy for trypanosome survival in the mammalian bloodstream revealed through genome and transcriptome analysis of the ubiquitous bovine parasite Trypanosoma (Megatrypanum) theileri.</title>
        <authorList>
            <person name="Kelly S."/>
            <person name="Ivens A."/>
            <person name="Mott A."/>
            <person name="O'Neill E."/>
            <person name="Emms D."/>
            <person name="Macleod O."/>
            <person name="Voorheis P."/>
            <person name="Matthews J."/>
            <person name="Matthews K."/>
            <person name="Carrington M."/>
        </authorList>
    </citation>
    <scope>NUCLEOTIDE SEQUENCE [LARGE SCALE GENOMIC DNA]</scope>
    <source>
        <strain evidence="2">Edinburgh</strain>
    </source>
</reference>
<evidence type="ECO:0000313" key="2">
    <source>
        <dbReference type="EMBL" id="ORC92114.1"/>
    </source>
</evidence>
<accession>A0A1X0P589</accession>
<dbReference type="EMBL" id="NBCO01000004">
    <property type="protein sequence ID" value="ORC92114.1"/>
    <property type="molecule type" value="Genomic_DNA"/>
</dbReference>
<comment type="caution">
    <text evidence="2">The sequence shown here is derived from an EMBL/GenBank/DDBJ whole genome shotgun (WGS) entry which is preliminary data.</text>
</comment>
<protein>
    <submittedName>
        <fullName evidence="2">Uncharacterized protein</fullName>
    </submittedName>
</protein>
<evidence type="ECO:0000256" key="1">
    <source>
        <dbReference type="SAM" id="MobiDB-lite"/>
    </source>
</evidence>
<dbReference type="GeneID" id="39982302"/>
<sequence>MTSEVSRIPKDDNDNTQGDTTQTPCGNSRDSVVIEEVSHISTSLDKEKGERFDFSQQPPFPSQSYTSSNGDFLHLFGANSKIGVPSIHCYSPWTVKDSDDCSLLASIEVDDDEKDFTLGVCGAQERVIGTFIQYFASGQTLHPMGTQEVRKFCICPWHRQAVLLDLLDNRIISCIQLPSAQFCRLRSEEKGKPIQSENVQTAPTGPDEWRVVIEHKGQGFIRFYDMERRKGCCYCDAPLSYFS</sequence>
<gene>
    <name evidence="2" type="ORF">TM35_000043280</name>
</gene>
<dbReference type="VEuPathDB" id="TriTrypDB:TM35_000043280"/>